<gene>
    <name evidence="2" type="ORF">CKO28_20875</name>
</gene>
<protein>
    <submittedName>
        <fullName evidence="2">Peroxidase</fullName>
    </submittedName>
</protein>
<keyword evidence="1" id="KW-0812">Transmembrane</keyword>
<keyword evidence="1" id="KW-1133">Transmembrane helix</keyword>
<dbReference type="GO" id="GO:0004601">
    <property type="term" value="F:peroxidase activity"/>
    <property type="evidence" value="ECO:0007669"/>
    <property type="project" value="UniProtKB-KW"/>
</dbReference>
<dbReference type="Pfam" id="PF11534">
    <property type="entry name" value="HTHP"/>
    <property type="match status" value="1"/>
</dbReference>
<keyword evidence="1" id="KW-0472">Membrane</keyword>
<accession>A0ABS1DJH1</accession>
<comment type="caution">
    <text evidence="2">The sequence shown here is derived from an EMBL/GenBank/DDBJ whole genome shotgun (WGS) entry which is preliminary data.</text>
</comment>
<keyword evidence="2" id="KW-0575">Peroxidase</keyword>
<reference evidence="2 3" key="1">
    <citation type="journal article" date="2020" name="Microorganisms">
        <title>Osmotic Adaptation and Compatible Solute Biosynthesis of Phototrophic Bacteria as Revealed from Genome Analyses.</title>
        <authorList>
            <person name="Imhoff J.F."/>
            <person name="Rahn T."/>
            <person name="Kunzel S."/>
            <person name="Keller A."/>
            <person name="Neulinger S.C."/>
        </authorList>
    </citation>
    <scope>NUCLEOTIDE SEQUENCE [LARGE SCALE GENOMIC DNA]</scope>
    <source>
        <strain evidence="2 3">DSM 9895</strain>
    </source>
</reference>
<dbReference type="Proteomes" id="UP001296873">
    <property type="component" value="Unassembled WGS sequence"/>
</dbReference>
<evidence type="ECO:0000313" key="3">
    <source>
        <dbReference type="Proteomes" id="UP001296873"/>
    </source>
</evidence>
<dbReference type="RefSeq" id="WP_200342845.1">
    <property type="nucleotide sequence ID" value="NZ_NRRL01000097.1"/>
</dbReference>
<organism evidence="2 3">
    <name type="scientific">Rhodovibrio sodomensis</name>
    <dbReference type="NCBI Taxonomy" id="1088"/>
    <lineage>
        <taxon>Bacteria</taxon>
        <taxon>Pseudomonadati</taxon>
        <taxon>Pseudomonadota</taxon>
        <taxon>Alphaproteobacteria</taxon>
        <taxon>Rhodospirillales</taxon>
        <taxon>Rhodovibrionaceae</taxon>
        <taxon>Rhodovibrio</taxon>
    </lineage>
</organism>
<dbReference type="InterPro" id="IPR038125">
    <property type="entry name" value="HTHP_sf"/>
</dbReference>
<name>A0ABS1DJH1_9PROT</name>
<evidence type="ECO:0000313" key="2">
    <source>
        <dbReference type="EMBL" id="MBK1670483.1"/>
    </source>
</evidence>
<dbReference type="EMBL" id="NRRL01000097">
    <property type="protein sequence ID" value="MBK1670483.1"/>
    <property type="molecule type" value="Genomic_DNA"/>
</dbReference>
<evidence type="ECO:0000256" key="1">
    <source>
        <dbReference type="SAM" id="Phobius"/>
    </source>
</evidence>
<proteinExistence type="predicted"/>
<dbReference type="InterPro" id="IPR021111">
    <property type="entry name" value="Hexamer_Tyr-coord_heme_pr_HTHP"/>
</dbReference>
<feature type="transmembrane region" description="Helical" evidence="1">
    <location>
        <begin position="51"/>
        <end position="73"/>
    </location>
</feature>
<sequence>MTEWLPTLQTETPEDAYELAIKLARVAVKKTQSDAEAREALRADYANDADALIAVSHVVAVNFATIAAANSYWRKS</sequence>
<keyword evidence="3" id="KW-1185">Reference proteome</keyword>
<dbReference type="Gene3D" id="6.10.80.10">
    <property type="entry name" value="Hexameric tyrosine-coordinated heme protein (HTHP)"/>
    <property type="match status" value="1"/>
</dbReference>
<keyword evidence="2" id="KW-0560">Oxidoreductase</keyword>